<organism evidence="1 2">
    <name type="scientific">Actinosynnema pretiosum subsp. pretiosum</name>
    <dbReference type="NCBI Taxonomy" id="103721"/>
    <lineage>
        <taxon>Bacteria</taxon>
        <taxon>Bacillati</taxon>
        <taxon>Actinomycetota</taxon>
        <taxon>Actinomycetes</taxon>
        <taxon>Pseudonocardiales</taxon>
        <taxon>Pseudonocardiaceae</taxon>
        <taxon>Actinosynnema</taxon>
    </lineage>
</organism>
<dbReference type="Proteomes" id="UP000677152">
    <property type="component" value="Chromosome"/>
</dbReference>
<name>A0AA45L5P1_9PSEU</name>
<accession>A0AA45L5P1</accession>
<gene>
    <name evidence="1" type="ORF">KCV87_32245</name>
</gene>
<protein>
    <recommendedName>
        <fullName evidence="3">HNH endonuclease 5 domain-containing protein</fullName>
    </recommendedName>
</protein>
<sequence>MAAHRAALGDWCPGWQRPGHHSADLVADDVVPVALSGRPSAELRVLCRSCNSRKGTTL</sequence>
<evidence type="ECO:0008006" key="3">
    <source>
        <dbReference type="Google" id="ProtNLM"/>
    </source>
</evidence>
<evidence type="ECO:0000313" key="1">
    <source>
        <dbReference type="EMBL" id="QUF03974.1"/>
    </source>
</evidence>
<reference evidence="1" key="1">
    <citation type="submission" date="2021-04" db="EMBL/GenBank/DDBJ databases">
        <title>Genomic sequence of Actinosynnema pretiosum subsp. pretiosum ATCC 31280 (C-14919).</title>
        <authorList>
            <person name="Bai L."/>
            <person name="Wang X."/>
            <person name="Xiao Y."/>
        </authorList>
    </citation>
    <scope>NUCLEOTIDE SEQUENCE</scope>
    <source>
        <strain evidence="1">ATCC 31280</strain>
    </source>
</reference>
<dbReference type="EMBL" id="CP073249">
    <property type="protein sequence ID" value="QUF03974.1"/>
    <property type="molecule type" value="Genomic_DNA"/>
</dbReference>
<proteinExistence type="predicted"/>
<dbReference type="AlphaFoldDB" id="A0AA45L5P1"/>
<evidence type="ECO:0000313" key="2">
    <source>
        <dbReference type="Proteomes" id="UP000677152"/>
    </source>
</evidence>